<feature type="modified residue" description="4-aspartylphosphate" evidence="3">
    <location>
        <position position="55"/>
    </location>
</feature>
<dbReference type="SUPFAM" id="SSF52172">
    <property type="entry name" value="CheY-like"/>
    <property type="match status" value="1"/>
</dbReference>
<name>A0A0C5VNS5_9GAMM</name>
<dbReference type="HOGENOM" id="CLU_000445_43_7_6"/>
<dbReference type="OrthoDB" id="9811749at2"/>
<dbReference type="InterPro" id="IPR011006">
    <property type="entry name" value="CheY-like_superfamily"/>
</dbReference>
<dbReference type="EMBL" id="CP007142">
    <property type="protein sequence ID" value="AJQ96322.1"/>
    <property type="molecule type" value="Genomic_DNA"/>
</dbReference>
<dbReference type="Gene3D" id="3.60.40.10">
    <property type="entry name" value="PPM-type phosphatase domain"/>
    <property type="match status" value="1"/>
</dbReference>
<dbReference type="Pfam" id="PF07228">
    <property type="entry name" value="SpoIIE"/>
    <property type="match status" value="1"/>
</dbReference>
<dbReference type="InterPro" id="IPR001789">
    <property type="entry name" value="Sig_transdc_resp-reg_receiver"/>
</dbReference>
<dbReference type="Gene3D" id="3.40.50.2300">
    <property type="match status" value="1"/>
</dbReference>
<dbReference type="Gene3D" id="3.30.565.10">
    <property type="entry name" value="Histidine kinase-like ATPase, C-terminal domain"/>
    <property type="match status" value="1"/>
</dbReference>
<dbReference type="GO" id="GO:0000160">
    <property type="term" value="P:phosphorelay signal transduction system"/>
    <property type="evidence" value="ECO:0007669"/>
    <property type="project" value="UniProtKB-KW"/>
</dbReference>
<proteinExistence type="predicted"/>
<dbReference type="CDD" id="cd16936">
    <property type="entry name" value="HATPase_RsbW-like"/>
    <property type="match status" value="1"/>
</dbReference>
<dbReference type="RefSeq" id="WP_044618359.1">
    <property type="nucleotide sequence ID" value="NZ_CP007142.1"/>
</dbReference>
<reference evidence="5 6" key="1">
    <citation type="submission" date="2014-01" db="EMBL/GenBank/DDBJ databases">
        <title>Full genme sequencing of cellulolytic bacterium Gynuella sunshinyii YC6258T gen. nov., sp. nov.</title>
        <authorList>
            <person name="Khan H."/>
            <person name="Chung E.J."/>
            <person name="Chung Y.R."/>
        </authorList>
    </citation>
    <scope>NUCLEOTIDE SEQUENCE [LARGE SCALE GENOMIC DNA]</scope>
    <source>
        <strain evidence="5 6">YC6258</strain>
    </source>
</reference>
<evidence type="ECO:0000313" key="6">
    <source>
        <dbReference type="Proteomes" id="UP000032266"/>
    </source>
</evidence>
<evidence type="ECO:0000256" key="1">
    <source>
        <dbReference type="ARBA" id="ARBA00022553"/>
    </source>
</evidence>
<dbReference type="InterPro" id="IPR036890">
    <property type="entry name" value="HATPase_C_sf"/>
</dbReference>
<dbReference type="InterPro" id="IPR036457">
    <property type="entry name" value="PPM-type-like_dom_sf"/>
</dbReference>
<dbReference type="SMART" id="SM00448">
    <property type="entry name" value="REC"/>
    <property type="match status" value="1"/>
</dbReference>
<accession>A0A0C5VNS5</accession>
<evidence type="ECO:0000259" key="4">
    <source>
        <dbReference type="PROSITE" id="PS50110"/>
    </source>
</evidence>
<feature type="domain" description="Response regulatory" evidence="4">
    <location>
        <begin position="6"/>
        <end position="124"/>
    </location>
</feature>
<keyword evidence="1 3" id="KW-0597">Phosphoprotein</keyword>
<dbReference type="InterPro" id="IPR001932">
    <property type="entry name" value="PPM-type_phosphatase-like_dom"/>
</dbReference>
<dbReference type="Proteomes" id="UP000032266">
    <property type="component" value="Chromosome"/>
</dbReference>
<dbReference type="Pfam" id="PF00072">
    <property type="entry name" value="Response_reg"/>
    <property type="match status" value="1"/>
</dbReference>
<evidence type="ECO:0000313" key="5">
    <source>
        <dbReference type="EMBL" id="AJQ96322.1"/>
    </source>
</evidence>
<dbReference type="SMART" id="SM00331">
    <property type="entry name" value="PP2C_SIG"/>
    <property type="match status" value="1"/>
</dbReference>
<dbReference type="PATRIC" id="fig|1445510.3.peg.4256"/>
<dbReference type="SUPFAM" id="SSF55874">
    <property type="entry name" value="ATPase domain of HSP90 chaperone/DNA topoisomerase II/histidine kinase"/>
    <property type="match status" value="1"/>
</dbReference>
<evidence type="ECO:0000256" key="3">
    <source>
        <dbReference type="PROSITE-ProRule" id="PRU00169"/>
    </source>
</evidence>
<dbReference type="PROSITE" id="PS50110">
    <property type="entry name" value="RESPONSE_REGULATORY"/>
    <property type="match status" value="1"/>
</dbReference>
<protein>
    <submittedName>
        <fullName evidence="5">Response regulator containing a CheY-like receiver domain and a GGDEF domain</fullName>
    </submittedName>
</protein>
<evidence type="ECO:0000256" key="2">
    <source>
        <dbReference type="ARBA" id="ARBA00023012"/>
    </source>
</evidence>
<dbReference type="PANTHER" id="PTHR45339">
    <property type="entry name" value="HYBRID SIGNAL TRANSDUCTION HISTIDINE KINASE J"/>
    <property type="match status" value="1"/>
</dbReference>
<gene>
    <name evidence="5" type="ORF">YC6258_04288</name>
</gene>
<dbReference type="InterPro" id="IPR003594">
    <property type="entry name" value="HATPase_dom"/>
</dbReference>
<sequence>MSEYYKILVADDNHSDRLILSALLKKEGHSPILAENGQMAVELYLEHRPDIVLMDALMPVMDGYEATLRIKEIAYAESEMVPIIFLTSLQEAGALARCLEAGAEDFLSKPYNRVVLKAKLKSFGRMRDMHSRLQKHNRQLVIEQHVAKNIFDNVVHLGSLNADNVNYSLSPLAIFNGDTVLAEKKPGGGMHLFLGDFTGHGLPAAIGVMPLAEIFYGMTNKGYAIEEILKEINRKLRRILPVGIFCCGTMIELDYFDGIARIWVGGTPDAMVYSCEDDSIRSIPSKNLPLGVVDNESIRIAIEEVPMKVGDRIFCWSDGIHESRDITGEMFGEQRIKDTIIRNTGKENIVVPLVDAVENFMGEAERDDDITVLEAKMIEYQEQDTSQPLARPSHTVVGPQDWTMDYRLQARSLVNYNPLPMILQILTEVESLRFMRGQLYTLLAELFSNALEHGLLQLNSSLKQDPQGFVQYYHERTRRLESLQEDAYIRVSASHQPWDQGGELTIRVEDSGPGFDFQAVMARKRNNREYSGRGLPLLNKICDSLEYMDRGNVVVAKIIWPRTKQKT</sequence>
<dbReference type="AlphaFoldDB" id="A0A0C5VNS5"/>
<keyword evidence="2" id="KW-0902">Two-component regulatory system</keyword>
<dbReference type="STRING" id="1445510.YC6258_04288"/>
<dbReference type="KEGG" id="gsn:YC6258_04288"/>
<keyword evidence="6" id="KW-1185">Reference proteome</keyword>
<organism evidence="5 6">
    <name type="scientific">Gynuella sunshinyii YC6258</name>
    <dbReference type="NCBI Taxonomy" id="1445510"/>
    <lineage>
        <taxon>Bacteria</taxon>
        <taxon>Pseudomonadati</taxon>
        <taxon>Pseudomonadota</taxon>
        <taxon>Gammaproteobacteria</taxon>
        <taxon>Oceanospirillales</taxon>
        <taxon>Saccharospirillaceae</taxon>
        <taxon>Gynuella</taxon>
    </lineage>
</organism>
<dbReference type="Pfam" id="PF13581">
    <property type="entry name" value="HATPase_c_2"/>
    <property type="match status" value="1"/>
</dbReference>
<dbReference type="PANTHER" id="PTHR45339:SF1">
    <property type="entry name" value="HYBRID SIGNAL TRANSDUCTION HISTIDINE KINASE J"/>
    <property type="match status" value="1"/>
</dbReference>